<comment type="caution">
    <text evidence="1">The sequence shown here is derived from an EMBL/GenBank/DDBJ whole genome shotgun (WGS) entry which is preliminary data.</text>
</comment>
<keyword evidence="2" id="KW-1185">Reference proteome</keyword>
<proteinExistence type="predicted"/>
<dbReference type="SUPFAM" id="SSF56112">
    <property type="entry name" value="Protein kinase-like (PK-like)"/>
    <property type="match status" value="1"/>
</dbReference>
<dbReference type="InterPro" id="IPR011009">
    <property type="entry name" value="Kinase-like_dom_sf"/>
</dbReference>
<dbReference type="Proteomes" id="UP001141434">
    <property type="component" value="Unassembled WGS sequence"/>
</dbReference>
<dbReference type="OrthoDB" id="2687876at2759"/>
<gene>
    <name evidence="1" type="ORF">NUU61_002870</name>
</gene>
<dbReference type="AlphaFoldDB" id="A0A9W9KHC4"/>
<organism evidence="1 2">
    <name type="scientific">Penicillium alfredii</name>
    <dbReference type="NCBI Taxonomy" id="1506179"/>
    <lineage>
        <taxon>Eukaryota</taxon>
        <taxon>Fungi</taxon>
        <taxon>Dikarya</taxon>
        <taxon>Ascomycota</taxon>
        <taxon>Pezizomycotina</taxon>
        <taxon>Eurotiomycetes</taxon>
        <taxon>Eurotiomycetidae</taxon>
        <taxon>Eurotiales</taxon>
        <taxon>Aspergillaceae</taxon>
        <taxon>Penicillium</taxon>
    </lineage>
</organism>
<accession>A0A9W9KHC4</accession>
<reference evidence="1" key="1">
    <citation type="submission" date="2022-11" db="EMBL/GenBank/DDBJ databases">
        <authorList>
            <person name="Petersen C."/>
        </authorList>
    </citation>
    <scope>NUCLEOTIDE SEQUENCE</scope>
    <source>
        <strain evidence="1">IBT 34128</strain>
    </source>
</reference>
<dbReference type="RefSeq" id="XP_056514519.1">
    <property type="nucleotide sequence ID" value="XM_056653452.1"/>
</dbReference>
<evidence type="ECO:0000313" key="2">
    <source>
        <dbReference type="Proteomes" id="UP001141434"/>
    </source>
</evidence>
<protein>
    <recommendedName>
        <fullName evidence="3">Aminoglycoside phosphotransferase domain-containing protein</fullName>
    </recommendedName>
</protein>
<dbReference type="EMBL" id="JAPMSZ010000004">
    <property type="protein sequence ID" value="KAJ5105523.1"/>
    <property type="molecule type" value="Genomic_DNA"/>
</dbReference>
<evidence type="ECO:0008006" key="3">
    <source>
        <dbReference type="Google" id="ProtNLM"/>
    </source>
</evidence>
<evidence type="ECO:0000313" key="1">
    <source>
        <dbReference type="EMBL" id="KAJ5105523.1"/>
    </source>
</evidence>
<dbReference type="GeneID" id="81392620"/>
<sequence length="225" mass="25608">MRESTPNLAELPKEPKFIPKSELEDLSQEIGQEKGYYRIRSGNRVYHLTIDCDVYDEDTMGIPFLLIPRLPALPEGIEPVWHPQCVDVLSLRKPKRYRSGVHEVLFNSGPAFANIACWAHEIPRLGNETYVYQLLAEQDTRDEISPIAPGFLAHLTENGCVMGFLMEEVEGRFASIDDLAACERALGRFHGDVNRYNFLVDRASGEVRLLDFKQTRIFDPEKAAQ</sequence>
<name>A0A9W9KHC4_9EURO</name>
<reference evidence="1" key="2">
    <citation type="journal article" date="2023" name="IMA Fungus">
        <title>Comparative genomic study of the Penicillium genus elucidates a diverse pangenome and 15 lateral gene transfer events.</title>
        <authorList>
            <person name="Petersen C."/>
            <person name="Sorensen T."/>
            <person name="Nielsen M.R."/>
            <person name="Sondergaard T.E."/>
            <person name="Sorensen J.L."/>
            <person name="Fitzpatrick D.A."/>
            <person name="Frisvad J.C."/>
            <person name="Nielsen K.L."/>
        </authorList>
    </citation>
    <scope>NUCLEOTIDE SEQUENCE</scope>
    <source>
        <strain evidence="1">IBT 34128</strain>
    </source>
</reference>